<dbReference type="GO" id="GO:0016740">
    <property type="term" value="F:transferase activity"/>
    <property type="evidence" value="ECO:0007669"/>
    <property type="project" value="UniProtKB-KW"/>
</dbReference>
<protein>
    <submittedName>
        <fullName evidence="2">Polysaccharide pyruvyl transferase family protein</fullName>
    </submittedName>
</protein>
<comment type="caution">
    <text evidence="2">The sequence shown here is derived from an EMBL/GenBank/DDBJ whole genome shotgun (WGS) entry which is preliminary data.</text>
</comment>
<dbReference type="EMBL" id="WKKF01000002">
    <property type="protein sequence ID" value="MRX54254.1"/>
    <property type="molecule type" value="Genomic_DNA"/>
</dbReference>
<keyword evidence="3" id="KW-1185">Reference proteome</keyword>
<evidence type="ECO:0000313" key="2">
    <source>
        <dbReference type="EMBL" id="MRX54254.1"/>
    </source>
</evidence>
<evidence type="ECO:0000259" key="1">
    <source>
        <dbReference type="Pfam" id="PF04230"/>
    </source>
</evidence>
<gene>
    <name evidence="2" type="ORF">GJU41_09740</name>
</gene>
<dbReference type="PANTHER" id="PTHR36836:SF1">
    <property type="entry name" value="COLANIC ACID BIOSYNTHESIS PROTEIN WCAK"/>
    <property type="match status" value="1"/>
</dbReference>
<dbReference type="InterPro" id="IPR007345">
    <property type="entry name" value="Polysacch_pyruvyl_Trfase"/>
</dbReference>
<dbReference type="Pfam" id="PF04230">
    <property type="entry name" value="PS_pyruv_trans"/>
    <property type="match status" value="1"/>
</dbReference>
<accession>A0A6I2MA86</accession>
<dbReference type="PANTHER" id="PTHR36836">
    <property type="entry name" value="COLANIC ACID BIOSYNTHESIS PROTEIN WCAK"/>
    <property type="match status" value="1"/>
</dbReference>
<name>A0A6I2MA86_9BACI</name>
<feature type="domain" description="Polysaccharide pyruvyl transferase" evidence="1">
    <location>
        <begin position="19"/>
        <end position="344"/>
    </location>
</feature>
<dbReference type="AlphaFoldDB" id="A0A6I2MA86"/>
<organism evidence="2 3">
    <name type="scientific">Metabacillus idriensis</name>
    <dbReference type="NCBI Taxonomy" id="324768"/>
    <lineage>
        <taxon>Bacteria</taxon>
        <taxon>Bacillati</taxon>
        <taxon>Bacillota</taxon>
        <taxon>Bacilli</taxon>
        <taxon>Bacillales</taxon>
        <taxon>Bacillaceae</taxon>
        <taxon>Metabacillus</taxon>
    </lineage>
</organism>
<keyword evidence="2" id="KW-0808">Transferase</keyword>
<dbReference type="Proteomes" id="UP000441585">
    <property type="component" value="Unassembled WGS sequence"/>
</dbReference>
<evidence type="ECO:0000313" key="3">
    <source>
        <dbReference type="Proteomes" id="UP000441585"/>
    </source>
</evidence>
<reference evidence="2 3" key="1">
    <citation type="submission" date="2019-11" db="EMBL/GenBank/DDBJ databases">
        <title>Bacillus idriensis genome.</title>
        <authorList>
            <person name="Konopka E.N."/>
            <person name="Newman J.D."/>
        </authorList>
    </citation>
    <scope>NUCLEOTIDE SEQUENCE [LARGE SCALE GENOMIC DNA]</scope>
    <source>
        <strain evidence="2 3">DSM 19097</strain>
    </source>
</reference>
<proteinExistence type="predicted"/>
<sequence length="409" mass="48579">MERGILMRYIIIVGGELRNKGAQAMTFTVVDEMKKRYPEKEVVLFSSVFTDREKNEMKQLNFRVLPWTLRIKMKMMGFPNNLNLGLKEFAKYIFKGTELPKEKMDEIKKVLENADLMVDISGYALSSQQGYMTTIKYLCNIMIAEQYGIQMYLLPQSFGPFNYNENDRRKLIPLIEKHLQYPKKLYVREKDGLKNLKTFNLGNVTHNYDIVLQGEEYTISNIYREYNFKNLDILENSVAIIPNEKVMMHGNSEKLYEVYKQIISSLLENGKNVYLIRHSYEDLKINENIKKMFSNEDRVKLLFEDFNCIQIDNIIKQFDFIIASRYHSIIHAYKNSVPALVFGWAIKYQELLGHFSQEKYLFDVRESQSDEKVREKLDYLLKYNKKESKTINEKMKHFNKNRIFDEILI</sequence>